<dbReference type="PANTHER" id="PTHR43000">
    <property type="entry name" value="DTDP-D-GLUCOSE 4,6-DEHYDRATASE-RELATED"/>
    <property type="match status" value="1"/>
</dbReference>
<dbReference type="AlphaFoldDB" id="A0A7V4U4I3"/>
<dbReference type="SUPFAM" id="SSF51735">
    <property type="entry name" value="NAD(P)-binding Rossmann-fold domains"/>
    <property type="match status" value="1"/>
</dbReference>
<dbReference type="InterPro" id="IPR036291">
    <property type="entry name" value="NAD(P)-bd_dom_sf"/>
</dbReference>
<dbReference type="InterPro" id="IPR001509">
    <property type="entry name" value="Epimerase_deHydtase"/>
</dbReference>
<name>A0A7V4U4I3_CALAY</name>
<gene>
    <name evidence="3" type="ORF">ENK44_16210</name>
</gene>
<comment type="caution">
    <text evidence="3">The sequence shown here is derived from an EMBL/GenBank/DDBJ whole genome shotgun (WGS) entry which is preliminary data.</text>
</comment>
<dbReference type="EMBL" id="DRQG01000151">
    <property type="protein sequence ID" value="HGY57252.1"/>
    <property type="molecule type" value="Genomic_DNA"/>
</dbReference>
<sequence length="284" mass="32342">MKIAITGCDGFVGKRLVRRLTDSGLTVIRIDLNYGLDITDFNQLEGIEPFDILIHLAARSFVPDSYRDPRNFYRVNVSGTLNVLELCRKFKAKMIFTSSYVYGIPRYLPIDEKHPLEALNPYAQSKVMGEELCQAYHRDFNLNVIVLRPFNIYGPGQNKNFLIPTILRQAKTGKIVLKDPKPKRDMVFIDDHIEAYIKAINYNFAGFDVFNIGSGQSYSVREIAETAAEILSQAIEIEFSGEQRKTEIPETLADIKKIRTVLGWKPAFSLREGLQKILAEENSK</sequence>
<proteinExistence type="inferred from homology"/>
<dbReference type="Gene3D" id="3.40.50.720">
    <property type="entry name" value="NAD(P)-binding Rossmann-like Domain"/>
    <property type="match status" value="1"/>
</dbReference>
<dbReference type="PRINTS" id="PR01713">
    <property type="entry name" value="NUCEPIMERASE"/>
</dbReference>
<evidence type="ECO:0000256" key="1">
    <source>
        <dbReference type="ARBA" id="ARBA00007637"/>
    </source>
</evidence>
<protein>
    <submittedName>
        <fullName evidence="3">NAD-dependent epimerase/dehydratase family protein</fullName>
    </submittedName>
</protein>
<organism evidence="3">
    <name type="scientific">Caldithrix abyssi</name>
    <dbReference type="NCBI Taxonomy" id="187145"/>
    <lineage>
        <taxon>Bacteria</taxon>
        <taxon>Pseudomonadati</taxon>
        <taxon>Calditrichota</taxon>
        <taxon>Calditrichia</taxon>
        <taxon>Calditrichales</taxon>
        <taxon>Calditrichaceae</taxon>
        <taxon>Caldithrix</taxon>
    </lineage>
</organism>
<evidence type="ECO:0000313" key="3">
    <source>
        <dbReference type="EMBL" id="HGY57252.1"/>
    </source>
</evidence>
<dbReference type="Pfam" id="PF01370">
    <property type="entry name" value="Epimerase"/>
    <property type="match status" value="1"/>
</dbReference>
<dbReference type="Proteomes" id="UP000885779">
    <property type="component" value="Unassembled WGS sequence"/>
</dbReference>
<reference evidence="3" key="1">
    <citation type="journal article" date="2020" name="mSystems">
        <title>Genome- and Community-Level Interaction Insights into Carbon Utilization and Element Cycling Functions of Hydrothermarchaeota in Hydrothermal Sediment.</title>
        <authorList>
            <person name="Zhou Z."/>
            <person name="Liu Y."/>
            <person name="Xu W."/>
            <person name="Pan J."/>
            <person name="Luo Z.H."/>
            <person name="Li M."/>
        </authorList>
    </citation>
    <scope>NUCLEOTIDE SEQUENCE [LARGE SCALE GENOMIC DNA]</scope>
    <source>
        <strain evidence="3">HyVt-577</strain>
    </source>
</reference>
<evidence type="ECO:0000259" key="2">
    <source>
        <dbReference type="Pfam" id="PF01370"/>
    </source>
</evidence>
<feature type="domain" description="NAD-dependent epimerase/dehydratase" evidence="2">
    <location>
        <begin position="3"/>
        <end position="213"/>
    </location>
</feature>
<comment type="similarity">
    <text evidence="1">Belongs to the NAD(P)-dependent epimerase/dehydratase family.</text>
</comment>
<accession>A0A7V4U4I3</accession>